<dbReference type="EMBL" id="JAVDQG010000003">
    <property type="protein sequence ID" value="MDR6225531.1"/>
    <property type="molecule type" value="Genomic_DNA"/>
</dbReference>
<accession>A0ABU1ILG2</accession>
<proteinExistence type="predicted"/>
<keyword evidence="1" id="KW-1133">Transmembrane helix</keyword>
<keyword evidence="1" id="KW-0472">Membrane</keyword>
<evidence type="ECO:0008006" key="4">
    <source>
        <dbReference type="Google" id="ProtNLM"/>
    </source>
</evidence>
<reference evidence="2 3" key="1">
    <citation type="submission" date="2023-07" db="EMBL/GenBank/DDBJ databases">
        <title>Genomic Encyclopedia of Type Strains, Phase IV (KMG-IV): sequencing the most valuable type-strain genomes for metagenomic binning, comparative biology and taxonomic classification.</title>
        <authorList>
            <person name="Goeker M."/>
        </authorList>
    </citation>
    <scope>NUCLEOTIDE SEQUENCE [LARGE SCALE GENOMIC DNA]</scope>
    <source>
        <strain evidence="2 3">DSM 45903</strain>
    </source>
</reference>
<sequence length="118" mass="13177">MWINFGCKAVWAFFVIALFHFGFSGVVITPFVPMAVAAVSVAVVGTWLDHLLLPQRSDMTAALIDCFAFALLLYGLQFLFSGYSLNNQAALAIGLVLASLEWMIHRQIHRQPRHQPSR</sequence>
<organism evidence="2 3">
    <name type="scientific">Desmospora profundinema</name>
    <dbReference type="NCBI Taxonomy" id="1571184"/>
    <lineage>
        <taxon>Bacteria</taxon>
        <taxon>Bacillati</taxon>
        <taxon>Bacillota</taxon>
        <taxon>Bacilli</taxon>
        <taxon>Bacillales</taxon>
        <taxon>Thermoactinomycetaceae</taxon>
        <taxon>Desmospora</taxon>
    </lineage>
</organism>
<dbReference type="RefSeq" id="WP_309864320.1">
    <property type="nucleotide sequence ID" value="NZ_JAVDQG010000003.1"/>
</dbReference>
<keyword evidence="3" id="KW-1185">Reference proteome</keyword>
<comment type="caution">
    <text evidence="2">The sequence shown here is derived from an EMBL/GenBank/DDBJ whole genome shotgun (WGS) entry which is preliminary data.</text>
</comment>
<evidence type="ECO:0000313" key="2">
    <source>
        <dbReference type="EMBL" id="MDR6225531.1"/>
    </source>
</evidence>
<evidence type="ECO:0000313" key="3">
    <source>
        <dbReference type="Proteomes" id="UP001185012"/>
    </source>
</evidence>
<keyword evidence="1" id="KW-0812">Transmembrane</keyword>
<evidence type="ECO:0000256" key="1">
    <source>
        <dbReference type="SAM" id="Phobius"/>
    </source>
</evidence>
<feature type="transmembrane region" description="Helical" evidence="1">
    <location>
        <begin position="60"/>
        <end position="80"/>
    </location>
</feature>
<protein>
    <recommendedName>
        <fullName evidence="4">DUF2512 family protein</fullName>
    </recommendedName>
</protein>
<dbReference type="Proteomes" id="UP001185012">
    <property type="component" value="Unassembled WGS sequence"/>
</dbReference>
<gene>
    <name evidence="2" type="ORF">JOE21_001529</name>
</gene>
<feature type="transmembrane region" description="Helical" evidence="1">
    <location>
        <begin position="9"/>
        <end position="28"/>
    </location>
</feature>
<name>A0ABU1ILG2_9BACL</name>